<evidence type="ECO:0000256" key="2">
    <source>
        <dbReference type="ARBA" id="ARBA00022692"/>
    </source>
</evidence>
<proteinExistence type="inferred from homology"/>
<dbReference type="GO" id="GO:0016787">
    <property type="term" value="F:hydrolase activity"/>
    <property type="evidence" value="ECO:0007669"/>
    <property type="project" value="UniProtKB-KW"/>
</dbReference>
<dbReference type="InterPro" id="IPR003607">
    <property type="entry name" value="HD/PDEase_dom"/>
</dbReference>
<accession>A0AA49GSR8</accession>
<dbReference type="SUPFAM" id="SSF54791">
    <property type="entry name" value="Eukaryotic type KH-domain (KH-domain type I)"/>
    <property type="match status" value="1"/>
</dbReference>
<dbReference type="InterPro" id="IPR006675">
    <property type="entry name" value="HDIG_dom"/>
</dbReference>
<evidence type="ECO:0000256" key="11">
    <source>
        <dbReference type="SAM" id="Coils"/>
    </source>
</evidence>
<evidence type="ECO:0000256" key="1">
    <source>
        <dbReference type="ARBA" id="ARBA00022475"/>
    </source>
</evidence>
<dbReference type="Pfam" id="PF00013">
    <property type="entry name" value="KH_1"/>
    <property type="match status" value="1"/>
</dbReference>
<evidence type="ECO:0000259" key="12">
    <source>
        <dbReference type="PROSITE" id="PS51831"/>
    </source>
</evidence>
<evidence type="ECO:0000256" key="9">
    <source>
        <dbReference type="HAMAP-Rule" id="MF_00335"/>
    </source>
</evidence>
<dbReference type="InterPro" id="IPR022711">
    <property type="entry name" value="RNase_Y_N"/>
</dbReference>
<dbReference type="PROSITE" id="PS50084">
    <property type="entry name" value="KH_TYPE_1"/>
    <property type="match status" value="1"/>
</dbReference>
<organism evidence="13">
    <name type="scientific">Roseihalotalea indica</name>
    <dbReference type="NCBI Taxonomy" id="2867963"/>
    <lineage>
        <taxon>Bacteria</taxon>
        <taxon>Pseudomonadati</taxon>
        <taxon>Bacteroidota</taxon>
        <taxon>Cytophagia</taxon>
        <taxon>Cytophagales</taxon>
        <taxon>Catalimonadaceae</taxon>
        <taxon>Roseihalotalea</taxon>
    </lineage>
</organism>
<evidence type="ECO:0000256" key="8">
    <source>
        <dbReference type="ARBA" id="ARBA00023136"/>
    </source>
</evidence>
<dbReference type="EC" id="3.1.-.-" evidence="9 10"/>
<dbReference type="Pfam" id="PF01966">
    <property type="entry name" value="HD"/>
    <property type="match status" value="1"/>
</dbReference>
<evidence type="ECO:0000256" key="4">
    <source>
        <dbReference type="ARBA" id="ARBA00022759"/>
    </source>
</evidence>
<dbReference type="NCBIfam" id="TIGR03319">
    <property type="entry name" value="RNase_Y"/>
    <property type="match status" value="1"/>
</dbReference>
<keyword evidence="4 9" id="KW-0255">Endonuclease</keyword>
<keyword evidence="8 9" id="KW-0472">Membrane</keyword>
<dbReference type="InterPro" id="IPR004088">
    <property type="entry name" value="KH_dom_type_1"/>
</dbReference>
<feature type="coiled-coil region" evidence="11">
    <location>
        <begin position="107"/>
        <end position="155"/>
    </location>
</feature>
<evidence type="ECO:0000256" key="6">
    <source>
        <dbReference type="ARBA" id="ARBA00022884"/>
    </source>
</evidence>
<dbReference type="CDD" id="cd22431">
    <property type="entry name" value="KH-I_RNaseY"/>
    <property type="match status" value="1"/>
</dbReference>
<dbReference type="PROSITE" id="PS51831">
    <property type="entry name" value="HD"/>
    <property type="match status" value="1"/>
</dbReference>
<keyword evidence="11" id="KW-0175">Coiled coil</keyword>
<dbReference type="PANTHER" id="PTHR12826">
    <property type="entry name" value="RIBONUCLEASE Y"/>
    <property type="match status" value="1"/>
</dbReference>
<keyword evidence="7 9" id="KW-1133">Transmembrane helix</keyword>
<reference evidence="13" key="2">
    <citation type="journal article" date="2024" name="Antonie Van Leeuwenhoek">
        <title>Roseihalotalea indica gen. nov., sp. nov., a halophilic Bacteroidetes from mesopelagic Southwest Indian Ocean with higher carbohydrate metabolic potential.</title>
        <authorList>
            <person name="Chen B."/>
            <person name="Zhang M."/>
            <person name="Lin D."/>
            <person name="Ye J."/>
            <person name="Tang K."/>
        </authorList>
    </citation>
    <scope>NUCLEOTIDE SEQUENCE</scope>
    <source>
        <strain evidence="13">TK19036</strain>
    </source>
</reference>
<evidence type="ECO:0000256" key="10">
    <source>
        <dbReference type="NCBIfam" id="TIGR03319"/>
    </source>
</evidence>
<keyword evidence="6 9" id="KW-0694">RNA-binding</keyword>
<keyword evidence="5 9" id="KW-0378">Hydrolase</keyword>
<keyword evidence="2 9" id="KW-0812">Transmembrane</keyword>
<dbReference type="Gene3D" id="1.10.3210.10">
    <property type="entry name" value="Hypothetical protein af1432"/>
    <property type="match status" value="1"/>
</dbReference>
<dbReference type="Gene3D" id="3.30.1370.10">
    <property type="entry name" value="K Homology domain, type 1"/>
    <property type="match status" value="1"/>
</dbReference>
<dbReference type="HAMAP" id="MF_00335">
    <property type="entry name" value="RNase_Y"/>
    <property type="match status" value="1"/>
</dbReference>
<feature type="domain" description="HD" evidence="12">
    <location>
        <begin position="352"/>
        <end position="445"/>
    </location>
</feature>
<dbReference type="GO" id="GO:0004521">
    <property type="term" value="F:RNA endonuclease activity"/>
    <property type="evidence" value="ECO:0007669"/>
    <property type="project" value="UniProtKB-UniRule"/>
</dbReference>
<reference evidence="13" key="1">
    <citation type="journal article" date="2023" name="Comput. Struct. Biotechnol. J.">
        <title>Discovery of a novel marine Bacteroidetes with a rich repertoire of carbohydrate-active enzymes.</title>
        <authorList>
            <person name="Chen B."/>
            <person name="Liu G."/>
            <person name="Chen Q."/>
            <person name="Wang H."/>
            <person name="Liu L."/>
            <person name="Tang K."/>
        </authorList>
    </citation>
    <scope>NUCLEOTIDE SEQUENCE</scope>
    <source>
        <strain evidence="13">TK19036</strain>
    </source>
</reference>
<dbReference type="GO" id="GO:0006402">
    <property type="term" value="P:mRNA catabolic process"/>
    <property type="evidence" value="ECO:0007669"/>
    <property type="project" value="UniProtKB-UniRule"/>
</dbReference>
<dbReference type="SMART" id="SM00471">
    <property type="entry name" value="HDc"/>
    <property type="match status" value="1"/>
</dbReference>
<dbReference type="InterPro" id="IPR006674">
    <property type="entry name" value="HD_domain"/>
</dbReference>
<protein>
    <recommendedName>
        <fullName evidence="9 10">Ribonuclease Y</fullName>
        <shortName evidence="9">RNase Y</shortName>
        <ecNumber evidence="9 10">3.1.-.-</ecNumber>
    </recommendedName>
</protein>
<feature type="transmembrane region" description="Helical" evidence="9">
    <location>
        <begin position="6"/>
        <end position="26"/>
    </location>
</feature>
<dbReference type="PANTHER" id="PTHR12826:SF15">
    <property type="entry name" value="RIBONUCLEASE Y"/>
    <property type="match status" value="1"/>
</dbReference>
<evidence type="ECO:0000256" key="7">
    <source>
        <dbReference type="ARBA" id="ARBA00022989"/>
    </source>
</evidence>
<comment type="subcellular location">
    <subcellularLocation>
        <location evidence="9">Cell membrane</location>
        <topology evidence="9">Single-pass membrane protein</topology>
    </subcellularLocation>
</comment>
<dbReference type="FunFam" id="1.10.3210.10:FF:000013">
    <property type="entry name" value="Ribonuclease Y"/>
    <property type="match status" value="1"/>
</dbReference>
<dbReference type="InterPro" id="IPR036612">
    <property type="entry name" value="KH_dom_type_1_sf"/>
</dbReference>
<evidence type="ECO:0000256" key="5">
    <source>
        <dbReference type="ARBA" id="ARBA00022801"/>
    </source>
</evidence>
<dbReference type="AlphaFoldDB" id="A0AA49GSR8"/>
<evidence type="ECO:0000256" key="3">
    <source>
        <dbReference type="ARBA" id="ARBA00022722"/>
    </source>
</evidence>
<dbReference type="NCBIfam" id="TIGR00277">
    <property type="entry name" value="HDIG"/>
    <property type="match status" value="1"/>
</dbReference>
<keyword evidence="3 9" id="KW-0540">Nuclease</keyword>
<dbReference type="InterPro" id="IPR004087">
    <property type="entry name" value="KH_dom"/>
</dbReference>
<dbReference type="EMBL" id="CP120682">
    <property type="protein sequence ID" value="WKN39379.1"/>
    <property type="molecule type" value="Genomic_DNA"/>
</dbReference>
<dbReference type="GO" id="GO:0003723">
    <property type="term" value="F:RNA binding"/>
    <property type="evidence" value="ECO:0007669"/>
    <property type="project" value="UniProtKB-UniRule"/>
</dbReference>
<dbReference type="GO" id="GO:0005886">
    <property type="term" value="C:plasma membrane"/>
    <property type="evidence" value="ECO:0007669"/>
    <property type="project" value="UniProtKB-SubCell"/>
</dbReference>
<dbReference type="Pfam" id="PF12072">
    <property type="entry name" value="RNase_Y_N"/>
    <property type="match status" value="1"/>
</dbReference>
<comment type="function">
    <text evidence="9">Endoribonuclease that initiates mRNA decay.</text>
</comment>
<name>A0AA49GSR8_9BACT</name>
<dbReference type="InterPro" id="IPR017705">
    <property type="entry name" value="Ribonuclease_Y"/>
</dbReference>
<sequence>MGESIITLLIAIIASLGAGIFIGLYLSKRNVLGQEKQLKDREDDLNQRESNLKEKADTILRDAKSQAETIKKEKIYEAKEKFLKLKSDFEEESSRKKNILISNENKLKQREARLNDQTEKLRNWENDLKSKEETIETQLELARKKQSELERVRQQQVAILEKVSGLSAEDAKEQLLKSLEDEAQTQATALIKNIVEEAKLTATKEAKKVVIETIQRTATEHAIENCVSVFNIESDDIKGKVIGREGRNIRALEASTGVEIIVDDTPEAIIISGFDPVRREIARLSLHRLVVDGRIHPARIEEVVAKTTKNIEEEIIEIGERTVIDLGIHGLHPELIKMIGRMRFRSSYGQNLLQHSREVANLCATMASELGINPKLAKRAGILHDIGKVWPEEPELPHALLGMKLAEKYGEHPDVCNAIGAHHDEIEMTAIISPIIQSCDAVSGSRPGARREVVDSYIQRLKDLESLGMDFSGVNKCYAIQAGRELRVIVDAETVTDDQAGTLSFEISRKIEKDMQYPGQVKVTVIREMRAVSYAK</sequence>
<dbReference type="SUPFAM" id="SSF109604">
    <property type="entry name" value="HD-domain/PDEase-like"/>
    <property type="match status" value="1"/>
</dbReference>
<gene>
    <name evidence="9 13" type="primary">rny</name>
    <name evidence="13" type="ORF">K4G66_11825</name>
</gene>
<feature type="coiled-coil region" evidence="11">
    <location>
        <begin position="35"/>
        <end position="73"/>
    </location>
</feature>
<dbReference type="SMART" id="SM00322">
    <property type="entry name" value="KH"/>
    <property type="match status" value="1"/>
</dbReference>
<evidence type="ECO:0000313" key="13">
    <source>
        <dbReference type="EMBL" id="WKN39379.1"/>
    </source>
</evidence>
<keyword evidence="1 9" id="KW-1003">Cell membrane</keyword>
<comment type="similarity">
    <text evidence="9">Belongs to the RNase Y family.</text>
</comment>